<organism evidence="6 7">
    <name type="scientific">Alteromonas macleodii</name>
    <name type="common">Pseudoalteromonas macleodii</name>
    <dbReference type="NCBI Taxonomy" id="28108"/>
    <lineage>
        <taxon>Bacteria</taxon>
        <taxon>Pseudomonadati</taxon>
        <taxon>Pseudomonadota</taxon>
        <taxon>Gammaproteobacteria</taxon>
        <taxon>Alteromonadales</taxon>
        <taxon>Alteromonadaceae</taxon>
        <taxon>Alteromonas/Salinimonas group</taxon>
        <taxon>Alteromonas</taxon>
    </lineage>
</organism>
<evidence type="ECO:0000256" key="2">
    <source>
        <dbReference type="ARBA" id="ARBA00022676"/>
    </source>
</evidence>
<keyword evidence="3 6" id="KW-0808">Transferase</keyword>
<dbReference type="RefSeq" id="WP_179984096.1">
    <property type="nucleotide sequence ID" value="NZ_LR812090.1"/>
</dbReference>
<evidence type="ECO:0000256" key="1">
    <source>
        <dbReference type="ARBA" id="ARBA00006739"/>
    </source>
</evidence>
<sequence length="390" mass="44958">MKYIEFLFWLAISLILYSYLLYPVVLYSFSRAFSKREQVKKNVITGGNELPSVSVVISAYNEESCIGERIENLLALDYPYEKIQFLIASDGSSDKTDSIISSFRDPRLCVFCFEENRGKINVLNDLLERVESDITVFSDANTMFASDAVLNLVTPFESEKVGAVCGELNLVDAFSGDNKDGIYWKYEQFLKKHESKIDALLGANGGIYAIRTSLYEPLPDNTIIDDFCIVMNVAKRKYQIIYNKQALATEEIAPTLKEEAGRRIRIGAGNYQSLSRLTWLLNPRYKWRWFSYLSHKVIRWFVPHLMIVTLLLNIVLLWHTNYLYTVMLFGQLAFYSLWMLGELRIFKDVPIVGNIISLITFFVSMNISLFRGYIKFLSSNLSATWQRTSR</sequence>
<dbReference type="PANTHER" id="PTHR43630:SF1">
    <property type="entry name" value="POLY-BETA-1,6-N-ACETYL-D-GLUCOSAMINE SYNTHASE"/>
    <property type="match status" value="1"/>
</dbReference>
<accession>A0A6T9Y213</accession>
<dbReference type="InterPro" id="IPR029044">
    <property type="entry name" value="Nucleotide-diphossugar_trans"/>
</dbReference>
<feature type="transmembrane region" description="Helical" evidence="4">
    <location>
        <begin position="322"/>
        <end position="340"/>
    </location>
</feature>
<gene>
    <name evidence="6" type="ORF">ALFOR1_40171</name>
</gene>
<dbReference type="AlphaFoldDB" id="A0A6T9Y213"/>
<proteinExistence type="inferred from homology"/>
<comment type="similarity">
    <text evidence="1">Belongs to the glycosyltransferase 2 family.</text>
</comment>
<protein>
    <submittedName>
        <fullName evidence="6">Glycosyltransferase, family GT2</fullName>
        <ecNumber evidence="6">2.4.1.-</ecNumber>
    </submittedName>
</protein>
<dbReference type="CDD" id="cd06439">
    <property type="entry name" value="CESA_like_1"/>
    <property type="match status" value="1"/>
</dbReference>
<feature type="domain" description="Glycosyltransferase 2-like" evidence="5">
    <location>
        <begin position="54"/>
        <end position="194"/>
    </location>
</feature>
<dbReference type="GO" id="GO:0016757">
    <property type="term" value="F:glycosyltransferase activity"/>
    <property type="evidence" value="ECO:0007669"/>
    <property type="project" value="UniProtKB-KW"/>
</dbReference>
<evidence type="ECO:0000256" key="3">
    <source>
        <dbReference type="ARBA" id="ARBA00022679"/>
    </source>
</evidence>
<evidence type="ECO:0000313" key="7">
    <source>
        <dbReference type="Proteomes" id="UP000509458"/>
    </source>
</evidence>
<name>A0A6T9Y213_ALTMA</name>
<feature type="transmembrane region" description="Helical" evidence="4">
    <location>
        <begin position="297"/>
        <end position="316"/>
    </location>
</feature>
<reference evidence="6 7" key="1">
    <citation type="submission" date="2020-06" db="EMBL/GenBank/DDBJ databases">
        <authorList>
            <person name="Duchaud E."/>
        </authorList>
    </citation>
    <scope>NUCLEOTIDE SEQUENCE [LARGE SCALE GENOMIC DNA]</scope>
    <source>
        <strain evidence="6">Alteromonas fortis</strain>
    </source>
</reference>
<keyword evidence="4" id="KW-1133">Transmembrane helix</keyword>
<keyword evidence="2 6" id="KW-0328">Glycosyltransferase</keyword>
<dbReference type="SUPFAM" id="SSF53448">
    <property type="entry name" value="Nucleotide-diphospho-sugar transferases"/>
    <property type="match status" value="1"/>
</dbReference>
<dbReference type="Proteomes" id="UP000509458">
    <property type="component" value="Chromosome"/>
</dbReference>
<dbReference type="PANTHER" id="PTHR43630">
    <property type="entry name" value="POLY-BETA-1,6-N-ACETYL-D-GLUCOSAMINE SYNTHASE"/>
    <property type="match status" value="1"/>
</dbReference>
<keyword evidence="4" id="KW-0812">Transmembrane</keyword>
<dbReference type="InterPro" id="IPR001173">
    <property type="entry name" value="Glyco_trans_2-like"/>
</dbReference>
<dbReference type="EMBL" id="LR812090">
    <property type="protein sequence ID" value="CAB9494799.1"/>
    <property type="molecule type" value="Genomic_DNA"/>
</dbReference>
<evidence type="ECO:0000259" key="5">
    <source>
        <dbReference type="Pfam" id="PF00535"/>
    </source>
</evidence>
<keyword evidence="4" id="KW-0472">Membrane</keyword>
<dbReference type="Gene3D" id="3.90.550.10">
    <property type="entry name" value="Spore Coat Polysaccharide Biosynthesis Protein SpsA, Chain A"/>
    <property type="match status" value="1"/>
</dbReference>
<feature type="transmembrane region" description="Helical" evidence="4">
    <location>
        <begin position="6"/>
        <end position="29"/>
    </location>
</feature>
<dbReference type="Pfam" id="PF00535">
    <property type="entry name" value="Glycos_transf_2"/>
    <property type="match status" value="1"/>
</dbReference>
<feature type="transmembrane region" description="Helical" evidence="4">
    <location>
        <begin position="352"/>
        <end position="374"/>
    </location>
</feature>
<evidence type="ECO:0000256" key="4">
    <source>
        <dbReference type="SAM" id="Phobius"/>
    </source>
</evidence>
<evidence type="ECO:0000313" key="6">
    <source>
        <dbReference type="EMBL" id="CAB9494799.1"/>
    </source>
</evidence>
<dbReference type="EC" id="2.4.1.-" evidence="6"/>